<feature type="coiled-coil region" evidence="1">
    <location>
        <begin position="28"/>
        <end position="59"/>
    </location>
</feature>
<dbReference type="AlphaFoldDB" id="A0A3B0SEB4"/>
<proteinExistence type="predicted"/>
<feature type="non-terminal residue" evidence="2">
    <location>
        <position position="1"/>
    </location>
</feature>
<keyword evidence="1" id="KW-0175">Coiled coil</keyword>
<accession>A0A3B0SEB4</accession>
<name>A0A3B0SEB4_9ZZZZ</name>
<sequence>KITNEQNPGIAGAMQGVRDRLQGDNGALEISQNRLDQIKEDLLKAREKLDEDSSRYELQLQKTFANMDRQLVALQATQSYLTQQIAIWNGDNN</sequence>
<protein>
    <recommendedName>
        <fullName evidence="3">Flagellar hook-associated protein FliD</fullName>
    </recommendedName>
</protein>
<evidence type="ECO:0000256" key="1">
    <source>
        <dbReference type="SAM" id="Coils"/>
    </source>
</evidence>
<evidence type="ECO:0008006" key="3">
    <source>
        <dbReference type="Google" id="ProtNLM"/>
    </source>
</evidence>
<organism evidence="2">
    <name type="scientific">hydrothermal vent metagenome</name>
    <dbReference type="NCBI Taxonomy" id="652676"/>
    <lineage>
        <taxon>unclassified sequences</taxon>
        <taxon>metagenomes</taxon>
        <taxon>ecological metagenomes</taxon>
    </lineage>
</organism>
<evidence type="ECO:0000313" key="2">
    <source>
        <dbReference type="EMBL" id="VAW04581.1"/>
    </source>
</evidence>
<reference evidence="2" key="1">
    <citation type="submission" date="2018-06" db="EMBL/GenBank/DDBJ databases">
        <authorList>
            <person name="Zhirakovskaya E."/>
        </authorList>
    </citation>
    <scope>NUCLEOTIDE SEQUENCE</scope>
</reference>
<dbReference type="EMBL" id="UOEF01000408">
    <property type="protein sequence ID" value="VAW04581.1"/>
    <property type="molecule type" value="Genomic_DNA"/>
</dbReference>
<gene>
    <name evidence="2" type="ORF">MNBD_ALPHA04-1000</name>
</gene>